<evidence type="ECO:0000313" key="4">
    <source>
        <dbReference type="Proteomes" id="UP000283509"/>
    </source>
</evidence>
<dbReference type="InterPro" id="IPR000008">
    <property type="entry name" value="C2_dom"/>
</dbReference>
<dbReference type="Proteomes" id="UP000283509">
    <property type="component" value="Unassembled WGS sequence"/>
</dbReference>
<feature type="compositionally biased region" description="Basic and acidic residues" evidence="1">
    <location>
        <begin position="188"/>
        <end position="200"/>
    </location>
</feature>
<evidence type="ECO:0000259" key="2">
    <source>
        <dbReference type="PROSITE" id="PS50004"/>
    </source>
</evidence>
<evidence type="ECO:0000313" key="3">
    <source>
        <dbReference type="EMBL" id="ROT63371.1"/>
    </source>
</evidence>
<dbReference type="SUPFAM" id="SSF49562">
    <property type="entry name" value="C2 domain (Calcium/lipid-binding domain, CaLB)"/>
    <property type="match status" value="1"/>
</dbReference>
<dbReference type="InterPro" id="IPR035892">
    <property type="entry name" value="C2_domain_sf"/>
</dbReference>
<evidence type="ECO:0000256" key="1">
    <source>
        <dbReference type="SAM" id="MobiDB-lite"/>
    </source>
</evidence>
<protein>
    <recommendedName>
        <fullName evidence="2">C2 domain-containing protein</fullName>
    </recommendedName>
</protein>
<keyword evidence="4" id="KW-1185">Reference proteome</keyword>
<dbReference type="GO" id="GO:0005634">
    <property type="term" value="C:nucleus"/>
    <property type="evidence" value="ECO:0007669"/>
    <property type="project" value="TreeGrafter"/>
</dbReference>
<organism evidence="3 4">
    <name type="scientific">Penaeus vannamei</name>
    <name type="common">Whiteleg shrimp</name>
    <name type="synonym">Litopenaeus vannamei</name>
    <dbReference type="NCBI Taxonomy" id="6689"/>
    <lineage>
        <taxon>Eukaryota</taxon>
        <taxon>Metazoa</taxon>
        <taxon>Ecdysozoa</taxon>
        <taxon>Arthropoda</taxon>
        <taxon>Crustacea</taxon>
        <taxon>Multicrustacea</taxon>
        <taxon>Malacostraca</taxon>
        <taxon>Eumalacostraca</taxon>
        <taxon>Eucarida</taxon>
        <taxon>Decapoda</taxon>
        <taxon>Dendrobranchiata</taxon>
        <taxon>Penaeoidea</taxon>
        <taxon>Penaeidae</taxon>
        <taxon>Penaeus</taxon>
    </lineage>
</organism>
<comment type="caution">
    <text evidence="3">The sequence shown here is derived from an EMBL/GenBank/DDBJ whole genome shotgun (WGS) entry which is preliminary data.</text>
</comment>
<dbReference type="PANTHER" id="PTHR46848">
    <property type="entry name" value="REGULATOR OF G-PROTEIN SIGNALING 3"/>
    <property type="match status" value="1"/>
</dbReference>
<accession>A0A423SGQ8</accession>
<feature type="region of interest" description="Disordered" evidence="1">
    <location>
        <begin position="188"/>
        <end position="210"/>
    </location>
</feature>
<dbReference type="EMBL" id="QCYY01003448">
    <property type="protein sequence ID" value="ROT63371.1"/>
    <property type="molecule type" value="Genomic_DNA"/>
</dbReference>
<sequence length="461" mass="50841">MIFYLCRRSAEVSSVREFRPSYHTHYRGKEVKVTLYHTHTIPIIHFFPHPCYYAPTAISPSPHCHTPTTIPPLILLPPHAHHHTPPPQYPTLTPTPYHPTSSTPSPIAPHHRYPPYLARTGLCREDLLPHPLIRATNAPDFDQKFSFDFLPEDLDKRLLISVWSRDTLRKRSEFLGCMSFSVAHISNKKEHTTSNSEHRHTSGTSASHATAPILTLGSVERKAQAEARATSGDKETDISGEARVTCSFLRSQAPAGTYKPDNVPSGGRWCLVNAHTPTRPRNRLFVSLRFVWGAGYGSCGTRRKSPEDLISGIPQYPLPPPPLLLSSLLPPSLSLPCLACPLLFSPYLLSPPPASHPLPTPFCNPCFFTPLSTPFTPCYPPPPLPSKPKPPSLLSPPPLPGTTPTTCLSPSPLPPHTRFCFSVSHGISASHPPHMASLRPPPPPTPVLGRCCTSDRWLLTE</sequence>
<dbReference type="PANTHER" id="PTHR46848:SF1">
    <property type="entry name" value="REGULATOR OF G-PROTEIN SIGNALING 3"/>
    <property type="match status" value="1"/>
</dbReference>
<reference evidence="3 4" key="2">
    <citation type="submission" date="2019-01" db="EMBL/GenBank/DDBJ databases">
        <title>The decoding of complex shrimp genome reveals the adaptation for benthos swimmer, frequently molting mechanism and breeding impact on genome.</title>
        <authorList>
            <person name="Sun Y."/>
            <person name="Gao Y."/>
            <person name="Yu Y."/>
        </authorList>
    </citation>
    <scope>NUCLEOTIDE SEQUENCE [LARGE SCALE GENOMIC DNA]</scope>
    <source>
        <tissue evidence="3">Muscle</tissue>
    </source>
</reference>
<gene>
    <name evidence="3" type="ORF">C7M84_018777</name>
</gene>
<feature type="domain" description="C2" evidence="2">
    <location>
        <begin position="54"/>
        <end position="195"/>
    </location>
</feature>
<dbReference type="GO" id="GO:0005886">
    <property type="term" value="C:plasma membrane"/>
    <property type="evidence" value="ECO:0007669"/>
    <property type="project" value="TreeGrafter"/>
</dbReference>
<proteinExistence type="predicted"/>
<name>A0A423SGQ8_PENVA</name>
<dbReference type="Gene3D" id="2.60.40.150">
    <property type="entry name" value="C2 domain"/>
    <property type="match status" value="1"/>
</dbReference>
<reference evidence="3 4" key="1">
    <citation type="submission" date="2018-04" db="EMBL/GenBank/DDBJ databases">
        <authorList>
            <person name="Zhang X."/>
            <person name="Yuan J."/>
            <person name="Li F."/>
            <person name="Xiang J."/>
        </authorList>
    </citation>
    <scope>NUCLEOTIDE SEQUENCE [LARGE SCALE GENOMIC DNA]</scope>
    <source>
        <tissue evidence="3">Muscle</tissue>
    </source>
</reference>
<dbReference type="STRING" id="6689.A0A423SGQ8"/>
<dbReference type="PROSITE" id="PS50004">
    <property type="entry name" value="C2"/>
    <property type="match status" value="1"/>
</dbReference>
<dbReference type="Pfam" id="PF00168">
    <property type="entry name" value="C2"/>
    <property type="match status" value="1"/>
</dbReference>
<dbReference type="AlphaFoldDB" id="A0A423SGQ8"/>